<dbReference type="Gene3D" id="3.40.50.150">
    <property type="entry name" value="Vaccinia Virus protein VP39"/>
    <property type="match status" value="1"/>
</dbReference>
<comment type="caution">
    <text evidence="3">The sequence shown here is derived from an EMBL/GenBank/DDBJ whole genome shotgun (WGS) entry which is preliminary data.</text>
</comment>
<dbReference type="RefSeq" id="WP_196270858.1">
    <property type="nucleotide sequence ID" value="NZ_JADQDO010000002.1"/>
</dbReference>
<keyword evidence="4" id="KW-1185">Reference proteome</keyword>
<protein>
    <submittedName>
        <fullName evidence="3">Class I SAM-dependent methyltransferase</fullName>
    </submittedName>
</protein>
<dbReference type="EMBL" id="JADQDO010000002">
    <property type="protein sequence ID" value="MBF9232868.1"/>
    <property type="molecule type" value="Genomic_DNA"/>
</dbReference>
<evidence type="ECO:0000313" key="3">
    <source>
        <dbReference type="EMBL" id="MBF9232868.1"/>
    </source>
</evidence>
<gene>
    <name evidence="3" type="ORF">I2H38_05685</name>
</gene>
<name>A0A931FPW7_9HYPH</name>
<reference evidence="3" key="1">
    <citation type="submission" date="2020-11" db="EMBL/GenBank/DDBJ databases">
        <authorList>
            <person name="Kim M.K."/>
        </authorList>
    </citation>
    <scope>NUCLEOTIDE SEQUENCE</scope>
    <source>
        <strain evidence="3">BT350</strain>
    </source>
</reference>
<dbReference type="Pfam" id="PF13649">
    <property type="entry name" value="Methyltransf_25"/>
    <property type="match status" value="1"/>
</dbReference>
<proteinExistence type="predicted"/>
<evidence type="ECO:0000313" key="4">
    <source>
        <dbReference type="Proteomes" id="UP000599312"/>
    </source>
</evidence>
<dbReference type="CDD" id="cd02440">
    <property type="entry name" value="AdoMet_MTases"/>
    <property type="match status" value="1"/>
</dbReference>
<dbReference type="PANTHER" id="PTHR43861">
    <property type="entry name" value="TRANS-ACONITATE 2-METHYLTRANSFERASE-RELATED"/>
    <property type="match status" value="1"/>
</dbReference>
<dbReference type="GO" id="GO:0008168">
    <property type="term" value="F:methyltransferase activity"/>
    <property type="evidence" value="ECO:0007669"/>
    <property type="project" value="UniProtKB-KW"/>
</dbReference>
<dbReference type="InterPro" id="IPR041698">
    <property type="entry name" value="Methyltransf_25"/>
</dbReference>
<accession>A0A931FPW7</accession>
<dbReference type="GO" id="GO:0032259">
    <property type="term" value="P:methylation"/>
    <property type="evidence" value="ECO:0007669"/>
    <property type="project" value="UniProtKB-KW"/>
</dbReference>
<evidence type="ECO:0000259" key="2">
    <source>
        <dbReference type="Pfam" id="PF13649"/>
    </source>
</evidence>
<organism evidence="3 4">
    <name type="scientific">Microvirga alba</name>
    <dbReference type="NCBI Taxonomy" id="2791025"/>
    <lineage>
        <taxon>Bacteria</taxon>
        <taxon>Pseudomonadati</taxon>
        <taxon>Pseudomonadota</taxon>
        <taxon>Alphaproteobacteria</taxon>
        <taxon>Hyphomicrobiales</taxon>
        <taxon>Methylobacteriaceae</taxon>
        <taxon>Microvirga</taxon>
    </lineage>
</organism>
<keyword evidence="3" id="KW-0489">Methyltransferase</keyword>
<dbReference type="AlphaFoldDB" id="A0A931FPW7"/>
<sequence length="206" mass="22488">MTDSTHRLPSNAGYAENADSLVLRYESISFEDIYGALAAFVPEGGQAIDVGAGTGRDAAALAARGFSVVAVEPTAEMRAHGQRLHSEPAITWCDDLLPDLSRVRALGIEADFVLMTAVWMHLTEEERQRALPNVTSLLKPGGRLLMSIRKGPVPAGARMFEVPIEPFIEAARAEGLELLKMMRSEDMHARPGVSWTKLAFEKTKRT</sequence>
<feature type="domain" description="Methyltransferase" evidence="2">
    <location>
        <begin position="48"/>
        <end position="142"/>
    </location>
</feature>
<dbReference type="PANTHER" id="PTHR43861:SF3">
    <property type="entry name" value="PUTATIVE (AFU_ORTHOLOGUE AFUA_2G14390)-RELATED"/>
    <property type="match status" value="1"/>
</dbReference>
<dbReference type="InterPro" id="IPR029063">
    <property type="entry name" value="SAM-dependent_MTases_sf"/>
</dbReference>
<keyword evidence="1" id="KW-0808">Transferase</keyword>
<dbReference type="Proteomes" id="UP000599312">
    <property type="component" value="Unassembled WGS sequence"/>
</dbReference>
<dbReference type="SUPFAM" id="SSF53335">
    <property type="entry name" value="S-adenosyl-L-methionine-dependent methyltransferases"/>
    <property type="match status" value="1"/>
</dbReference>
<evidence type="ECO:0000256" key="1">
    <source>
        <dbReference type="ARBA" id="ARBA00022679"/>
    </source>
</evidence>